<gene>
    <name evidence="3" type="ORF">CEPIT_LOCUS19130</name>
</gene>
<dbReference type="AlphaFoldDB" id="A0AAV0DVM3"/>
<proteinExistence type="predicted"/>
<keyword evidence="4" id="KW-1185">Reference proteome</keyword>
<dbReference type="Proteomes" id="UP001152523">
    <property type="component" value="Unassembled WGS sequence"/>
</dbReference>
<evidence type="ECO:0000313" key="3">
    <source>
        <dbReference type="EMBL" id="CAH9110431.1"/>
    </source>
</evidence>
<dbReference type="EMBL" id="CAMAPF010000170">
    <property type="protein sequence ID" value="CAH9110431.1"/>
    <property type="molecule type" value="Genomic_DNA"/>
</dbReference>
<protein>
    <submittedName>
        <fullName evidence="3">Uncharacterized protein</fullName>
    </submittedName>
</protein>
<feature type="region of interest" description="Disordered" evidence="2">
    <location>
        <begin position="1"/>
        <end position="115"/>
    </location>
</feature>
<keyword evidence="1" id="KW-0175">Coiled coil</keyword>
<reference evidence="3" key="1">
    <citation type="submission" date="2022-07" db="EMBL/GenBank/DDBJ databases">
        <authorList>
            <person name="Macas J."/>
            <person name="Novak P."/>
            <person name="Neumann P."/>
        </authorList>
    </citation>
    <scope>NUCLEOTIDE SEQUENCE</scope>
</reference>
<accession>A0AAV0DVM3</accession>
<feature type="coiled-coil region" evidence="1">
    <location>
        <begin position="197"/>
        <end position="265"/>
    </location>
</feature>
<evidence type="ECO:0000256" key="2">
    <source>
        <dbReference type="SAM" id="MobiDB-lite"/>
    </source>
</evidence>
<sequence>MDLKAITALRNRLDKEQKKKDTGLQKPVDAFFKKDGAAPVVEGTSKDAGEGPQVEGVTRKRAGKGQVPPEKKRPKKRAAEKTDIPVVNVEELSSSQALVSTPPRSPIVPAAGESWPREDVQFSIRKGAAVVHGTLDPKEFLNGATPPLDRSLLGRYGDEDLESKLLQASVTASVFLGEHVRRLEQMRARKAEDDEALRKLVTTNTEAIRQMATLEETLRLEREAVAAKLEGAKAEGKAEAEAAAAAAAKEAAEAAEKSKAEAVSQAVADFVAGGWRGEDQEAWRAVVVREEVDAWVKGPGAEWLALKGNEYWQGGSSLPNA</sequence>
<name>A0AAV0DVM3_9ASTE</name>
<evidence type="ECO:0000256" key="1">
    <source>
        <dbReference type="SAM" id="Coils"/>
    </source>
</evidence>
<organism evidence="3 4">
    <name type="scientific">Cuscuta epithymum</name>
    <dbReference type="NCBI Taxonomy" id="186058"/>
    <lineage>
        <taxon>Eukaryota</taxon>
        <taxon>Viridiplantae</taxon>
        <taxon>Streptophyta</taxon>
        <taxon>Embryophyta</taxon>
        <taxon>Tracheophyta</taxon>
        <taxon>Spermatophyta</taxon>
        <taxon>Magnoliopsida</taxon>
        <taxon>eudicotyledons</taxon>
        <taxon>Gunneridae</taxon>
        <taxon>Pentapetalae</taxon>
        <taxon>asterids</taxon>
        <taxon>lamiids</taxon>
        <taxon>Solanales</taxon>
        <taxon>Convolvulaceae</taxon>
        <taxon>Cuscuteae</taxon>
        <taxon>Cuscuta</taxon>
        <taxon>Cuscuta subgen. Cuscuta</taxon>
    </lineage>
</organism>
<comment type="caution">
    <text evidence="3">The sequence shown here is derived from an EMBL/GenBank/DDBJ whole genome shotgun (WGS) entry which is preliminary data.</text>
</comment>
<evidence type="ECO:0000313" key="4">
    <source>
        <dbReference type="Proteomes" id="UP001152523"/>
    </source>
</evidence>
<feature type="compositionally biased region" description="Basic and acidic residues" evidence="2">
    <location>
        <begin position="11"/>
        <end position="23"/>
    </location>
</feature>